<dbReference type="RefSeq" id="WP_377585301.1">
    <property type="nucleotide sequence ID" value="NZ_JBHTKA010000015.1"/>
</dbReference>
<evidence type="ECO:0000256" key="1">
    <source>
        <dbReference type="ARBA" id="ARBA00022729"/>
    </source>
</evidence>
<dbReference type="SUPFAM" id="SSF69318">
    <property type="entry name" value="Integrin alpha N-terminal domain"/>
    <property type="match status" value="1"/>
</dbReference>
<keyword evidence="4" id="KW-1185">Reference proteome</keyword>
<comment type="caution">
    <text evidence="3">The sequence shown here is derived from an EMBL/GenBank/DDBJ whole genome shotgun (WGS) entry which is preliminary data.</text>
</comment>
<dbReference type="InterPro" id="IPR013517">
    <property type="entry name" value="FG-GAP"/>
</dbReference>
<name>A0ABW3KDR8_9BACT</name>
<feature type="chain" id="PRO_5045850960" evidence="2">
    <location>
        <begin position="21"/>
        <end position="2173"/>
    </location>
</feature>
<keyword evidence="1 2" id="KW-0732">Signal</keyword>
<feature type="signal peptide" evidence="2">
    <location>
        <begin position="1"/>
        <end position="20"/>
    </location>
</feature>
<gene>
    <name evidence="3" type="ORF">ACFQ21_27525</name>
</gene>
<dbReference type="InterPro" id="IPR028994">
    <property type="entry name" value="Integrin_alpha_N"/>
</dbReference>
<sequence>MKRLILLISFLSLIAMSSFAQETGPKCNNNLDDDGDGLVDCRDGDCGAKVCEICDNGIDDDGDRFIDCYDKECSIDAVCKDFFIGHDITCDVKPDSFPPFEMKLKFKSEPSRTNHVNRLIVGDVDDDGTPEIVTTFRNGNSSPAADPTEGFINVLSAPAAGTILQLEKQINTLNDNLRPTFEDIAMADINKDGCAEFFILTATSDGTGYKIMAYDCNGNKTWTSPIDWGVYPGTMGLTDFDGDGYVELYTRTRIYDAHSGTLMAENNWAGSGGSWFETSNAPIAVDILTGSSTQELVAGCRIYSVNINRPAPPPATPPVLGSTLTLSQQRSEYFTRNQRVSGSGTSVADFNLDGYLDIVAVGSTTQAGNNQDRTTTIFFWDVQNNALKTYTDLSNSSDSKYKNGWQNGAGRVNLADIDGDGKMNAVYVSGKYLYALKETAAGLDTLWRRGVTEETSGYTGCTMFDFNADGKSEIVYRDENYIYIYTTTNTSGVVTVTRSTPIRCASRTSNEYPIVVDMNGDGSTEICVVCSTDNVTNGAALTNLYSEAEVRVYESANEPWVPARKLWNQHGYFVANVNDDLTIPKQMQAHHLVYAENAQCFVDGKSRPLNSFLNQSPFLNSFGCPSYAAPNLAVTPFSDDFDVQVNPPTCPDKNFTVSFKFRNKGDIGISGNLPVAFYNGDPMAAGAILLGKTTIPLSNMNPGDTLTQTNVSITGPGSAFTLYIVLNDDGTTIPTPITIPNPNSKIKECDYGDNILKTNVVPLPVTLQAEVLRDNLRCSNVTNAPNNGAVRAYVLINGKKDSTSFNFYWFKGTVAKPIASADHVGHTYTGLPADTYTVYAIHKTAKCNSDTVASVVVKEISRAINVNVITMHNYDDCKNPTGVLQAIVNDTDGDGIGEPTGKFEYTWYAGPDILVGDTLGISHTLTGLKPGSYSVLVTEKTTGCQGNDSGDILDLTVPFTLDTTHVDITCSATAKGSATATVNGGTTGYSFSWFNGSFVKPTDDYTGSVYNNLNAGNYTVFATDINTKCTSDTVTIKVKQTKPPVITGITKDSDQLSCTGSIGAATVNVQGNVSDNTYQWYRGPNTLAANAIAGATNPSITGLAAGTYTVKVTGKTTSCSSTAQITIDGPSTTEILTVVPTGQSTCTPNNGQIEVQTVSPGVPSDYTFEWYTGSAVTASKLISGATTSILSGVNPGIYTVRARHKIYGCVTPAKQTEVLNNIPNIVIDDPVLTEPNDCISNTGRINVIVTTPSVLGYDFRWFKGFTVPASGTPIATVTNTSTTSLVTDLRYGQYVVEITNRDTGCKKEFPIYLPFLNGHTLKPFSQTDITTCVPDNGGSITAELKPTTGFVDTDYTIEYFEGSVDPETPSGTGTPVTSVNPSPTLGNYLFDSNGPFNITTKYYTMVAIANTGALAGCRASATFVIKQTISDPVIDATATAAATMVNKFCKTEVAGNPGSGSITLALGSGVPADYDYQWTSDTDASFSATTKDITGLKPGEYRILMTDNGGVNQGCYTENVFTVLNDPKEVTVNLADGDITLTSLTECGPDGVTPLTQGAAAFQRIMVDGVALTSPFAGYTFDWRRIDNSVVADNDAVAGDIGNLGAGEFYVIANETSSNCDVTASFTIEDETINSVNVDLLRFVVPSKCLKPTNVLGELEVQASGLPGTNYAYSWFTGATTTTPLPAGNVTGTDSYGNAGNIAQTINPGFFTVSVENTTSHCKVVETYELSQDTAIVTMTASTSPLTFCVNPDGSMYATVTSGSPNDYDYKWYIGAAVKPSADYTGKLVENIQPAIFPNTFLVVATDQADAFCKVSASVSIDDMRVYPVVTATAVNPRTNCDVVKADGIVSASVDGNVIDYTFDWYGETITPPPFATGSQISDLRDSTYTVIASDLVSGCSDTTQVILEFVPVGVEQPSIEVISHVTSCVDNNGILSASVNGNTSDYIFEWYIGNAVKASPDFVGSYYDSLAVGIYTVRATSLITGCVSDPVSEEILSKPVLPEFEFAIIPASCDEENGQIMLTITNDVDIDEIIWESVNGTIMGDPVLDGIPAGLYKVTVRTQLGCEASKEVEVKTDIHPYNGISRNGDGKNDIFFINCIQNFPDNIVKVFNRAGTLVYEHEGYNNIDIFFDGKSNKGISVMGTNLPDGTYFYIIDKRDGSKPLAGYLEIVN</sequence>
<dbReference type="Proteomes" id="UP001597112">
    <property type="component" value="Unassembled WGS sequence"/>
</dbReference>
<accession>A0ABW3KDR8</accession>
<reference evidence="4" key="1">
    <citation type="journal article" date="2019" name="Int. J. Syst. Evol. Microbiol.">
        <title>The Global Catalogue of Microorganisms (GCM) 10K type strain sequencing project: providing services to taxonomists for standard genome sequencing and annotation.</title>
        <authorList>
            <consortium name="The Broad Institute Genomics Platform"/>
            <consortium name="The Broad Institute Genome Sequencing Center for Infectious Disease"/>
            <person name="Wu L."/>
            <person name="Ma J."/>
        </authorList>
    </citation>
    <scope>NUCLEOTIDE SEQUENCE [LARGE SCALE GENOMIC DNA]</scope>
    <source>
        <strain evidence="4">CCUG 58938</strain>
    </source>
</reference>
<dbReference type="InterPro" id="IPR025667">
    <property type="entry name" value="SprB_repeat"/>
</dbReference>
<protein>
    <submittedName>
        <fullName evidence="3">Gliding motility-associated C-terminal domain-containing protein</fullName>
    </submittedName>
</protein>
<dbReference type="InterPro" id="IPR013783">
    <property type="entry name" value="Ig-like_fold"/>
</dbReference>
<organism evidence="3 4">
    <name type="scientific">Ohtaekwangia kribbensis</name>
    <dbReference type="NCBI Taxonomy" id="688913"/>
    <lineage>
        <taxon>Bacteria</taxon>
        <taxon>Pseudomonadati</taxon>
        <taxon>Bacteroidota</taxon>
        <taxon>Cytophagia</taxon>
        <taxon>Cytophagales</taxon>
        <taxon>Fulvivirgaceae</taxon>
        <taxon>Ohtaekwangia</taxon>
    </lineage>
</organism>
<dbReference type="Pfam" id="PF13517">
    <property type="entry name" value="FG-GAP_3"/>
    <property type="match status" value="1"/>
</dbReference>
<dbReference type="Pfam" id="PF13585">
    <property type="entry name" value="CHU_C"/>
    <property type="match status" value="1"/>
</dbReference>
<dbReference type="Pfam" id="PF13573">
    <property type="entry name" value="SprB"/>
    <property type="match status" value="1"/>
</dbReference>
<dbReference type="EMBL" id="JBHTKA010000015">
    <property type="protein sequence ID" value="MFD1003107.1"/>
    <property type="molecule type" value="Genomic_DNA"/>
</dbReference>
<evidence type="ECO:0000256" key="2">
    <source>
        <dbReference type="SAM" id="SignalP"/>
    </source>
</evidence>
<evidence type="ECO:0000313" key="4">
    <source>
        <dbReference type="Proteomes" id="UP001597112"/>
    </source>
</evidence>
<evidence type="ECO:0000313" key="3">
    <source>
        <dbReference type="EMBL" id="MFD1003107.1"/>
    </source>
</evidence>
<proteinExistence type="predicted"/>
<dbReference type="Gene3D" id="2.60.40.10">
    <property type="entry name" value="Immunoglobulins"/>
    <property type="match status" value="1"/>
</dbReference>